<dbReference type="SUPFAM" id="SSF103473">
    <property type="entry name" value="MFS general substrate transporter"/>
    <property type="match status" value="1"/>
</dbReference>
<proteinExistence type="predicted"/>
<sequence>MIAIIFLLMITYGPLQGEQNIMYLYTRLKFDWNEKDFAAFYAVQFGLQIFGSFLALIFLVKYLKWRDETLGILAFASSMLACGVYAFAYKGTIFYLGAVFDLFSGTAPIAMRSLISKLVHAHELGKTNSVFGICELLAHLIFTTLYITLYSKTLYIIPGAMFLITSVLKCLGIVIFIWLYRHSNRHRKHKKEINT</sequence>
<comment type="caution">
    <text evidence="7">The sequence shown here is derived from an EMBL/GenBank/DDBJ whole genome shotgun (WGS) entry which is preliminary data.</text>
</comment>
<feature type="transmembrane region" description="Helical" evidence="5">
    <location>
        <begin position="155"/>
        <end position="180"/>
    </location>
</feature>
<name>A0ABD2NAZ6_9CUCU</name>
<evidence type="ECO:0000256" key="4">
    <source>
        <dbReference type="ARBA" id="ARBA00023136"/>
    </source>
</evidence>
<keyword evidence="2 5" id="KW-0812">Transmembrane</keyword>
<feature type="transmembrane region" description="Helical" evidence="5">
    <location>
        <begin position="41"/>
        <end position="63"/>
    </location>
</feature>
<evidence type="ECO:0000256" key="3">
    <source>
        <dbReference type="ARBA" id="ARBA00022989"/>
    </source>
</evidence>
<evidence type="ECO:0000256" key="2">
    <source>
        <dbReference type="ARBA" id="ARBA00022692"/>
    </source>
</evidence>
<dbReference type="PANTHER" id="PTHR23507:SF1">
    <property type="entry name" value="FI18259P1-RELATED"/>
    <property type="match status" value="1"/>
</dbReference>
<feature type="transmembrane region" description="Helical" evidence="5">
    <location>
        <begin position="94"/>
        <end position="115"/>
    </location>
</feature>
<comment type="subcellular location">
    <subcellularLocation>
        <location evidence="1">Membrane</location>
        <topology evidence="1">Multi-pass membrane protein</topology>
    </subcellularLocation>
</comment>
<feature type="transmembrane region" description="Helical" evidence="5">
    <location>
        <begin position="127"/>
        <end position="149"/>
    </location>
</feature>
<dbReference type="PANTHER" id="PTHR23507">
    <property type="entry name" value="ZGC:174356"/>
    <property type="match status" value="1"/>
</dbReference>
<evidence type="ECO:0000313" key="8">
    <source>
        <dbReference type="Proteomes" id="UP001516400"/>
    </source>
</evidence>
<dbReference type="Proteomes" id="UP001516400">
    <property type="component" value="Unassembled WGS sequence"/>
</dbReference>
<feature type="chain" id="PRO_5044865526" evidence="6">
    <location>
        <begin position="18"/>
        <end position="195"/>
    </location>
</feature>
<dbReference type="InterPro" id="IPR036259">
    <property type="entry name" value="MFS_trans_sf"/>
</dbReference>
<reference evidence="7 8" key="1">
    <citation type="journal article" date="2021" name="BMC Biol.">
        <title>Horizontally acquired antibacterial genes associated with adaptive radiation of ladybird beetles.</title>
        <authorList>
            <person name="Li H.S."/>
            <person name="Tang X.F."/>
            <person name="Huang Y.H."/>
            <person name="Xu Z.Y."/>
            <person name="Chen M.L."/>
            <person name="Du X.Y."/>
            <person name="Qiu B.Y."/>
            <person name="Chen P.T."/>
            <person name="Zhang W."/>
            <person name="Slipinski A."/>
            <person name="Escalona H.E."/>
            <person name="Waterhouse R.M."/>
            <person name="Zwick A."/>
            <person name="Pang H."/>
        </authorList>
    </citation>
    <scope>NUCLEOTIDE SEQUENCE [LARGE SCALE GENOMIC DNA]</scope>
    <source>
        <strain evidence="7">SYSU2018</strain>
    </source>
</reference>
<dbReference type="EMBL" id="JABFTP020000083">
    <property type="protein sequence ID" value="KAL3275797.1"/>
    <property type="molecule type" value="Genomic_DNA"/>
</dbReference>
<evidence type="ECO:0000313" key="7">
    <source>
        <dbReference type="EMBL" id="KAL3275797.1"/>
    </source>
</evidence>
<feature type="signal peptide" evidence="6">
    <location>
        <begin position="1"/>
        <end position="17"/>
    </location>
</feature>
<accession>A0ABD2NAZ6</accession>
<keyword evidence="8" id="KW-1185">Reference proteome</keyword>
<dbReference type="Gene3D" id="1.20.1250.20">
    <property type="entry name" value="MFS general substrate transporter like domains"/>
    <property type="match status" value="1"/>
</dbReference>
<evidence type="ECO:0000256" key="6">
    <source>
        <dbReference type="SAM" id="SignalP"/>
    </source>
</evidence>
<dbReference type="GO" id="GO:0016020">
    <property type="term" value="C:membrane"/>
    <property type="evidence" value="ECO:0007669"/>
    <property type="project" value="UniProtKB-SubCell"/>
</dbReference>
<evidence type="ECO:0000256" key="5">
    <source>
        <dbReference type="SAM" id="Phobius"/>
    </source>
</evidence>
<gene>
    <name evidence="7" type="ORF">HHI36_020541</name>
</gene>
<keyword evidence="6" id="KW-0732">Signal</keyword>
<dbReference type="AlphaFoldDB" id="A0ABD2NAZ6"/>
<keyword evidence="4 5" id="KW-0472">Membrane</keyword>
<organism evidence="7 8">
    <name type="scientific">Cryptolaemus montrouzieri</name>
    <dbReference type="NCBI Taxonomy" id="559131"/>
    <lineage>
        <taxon>Eukaryota</taxon>
        <taxon>Metazoa</taxon>
        <taxon>Ecdysozoa</taxon>
        <taxon>Arthropoda</taxon>
        <taxon>Hexapoda</taxon>
        <taxon>Insecta</taxon>
        <taxon>Pterygota</taxon>
        <taxon>Neoptera</taxon>
        <taxon>Endopterygota</taxon>
        <taxon>Coleoptera</taxon>
        <taxon>Polyphaga</taxon>
        <taxon>Cucujiformia</taxon>
        <taxon>Coccinelloidea</taxon>
        <taxon>Coccinellidae</taxon>
        <taxon>Scymninae</taxon>
        <taxon>Scymnini</taxon>
        <taxon>Cryptolaemus</taxon>
    </lineage>
</organism>
<keyword evidence="3 5" id="KW-1133">Transmembrane helix</keyword>
<feature type="transmembrane region" description="Helical" evidence="5">
    <location>
        <begin position="70"/>
        <end position="88"/>
    </location>
</feature>
<evidence type="ECO:0000256" key="1">
    <source>
        <dbReference type="ARBA" id="ARBA00004141"/>
    </source>
</evidence>
<protein>
    <submittedName>
        <fullName evidence="7">Uncharacterized protein</fullName>
    </submittedName>
</protein>